<name>A0A1D8EXU1_9CAUD</name>
<keyword evidence="3" id="KW-1185">Reference proteome</keyword>
<evidence type="ECO:0000256" key="1">
    <source>
        <dbReference type="SAM" id="Phobius"/>
    </source>
</evidence>
<protein>
    <submittedName>
        <fullName evidence="2">Uncharacterized protein</fullName>
    </submittedName>
</protein>
<accession>A0A1D8EXU1</accession>
<organism evidence="2 3">
    <name type="scientific">Mycobacterium phage Kersh</name>
    <dbReference type="NCBI Taxonomy" id="1897501"/>
    <lineage>
        <taxon>Viruses</taxon>
        <taxon>Duplodnaviria</taxon>
        <taxon>Heunggongvirae</taxon>
        <taxon>Uroviricota</taxon>
        <taxon>Caudoviricetes</taxon>
        <taxon>Gracegardnervirinae</taxon>
        <taxon>Cheoctovirus</taxon>
        <taxon>Cheoctovirus kersh</taxon>
    </lineage>
</organism>
<evidence type="ECO:0000313" key="2">
    <source>
        <dbReference type="EMBL" id="AOT26015.1"/>
    </source>
</evidence>
<dbReference type="EMBL" id="KX610764">
    <property type="protein sequence ID" value="AOT26015.1"/>
    <property type="molecule type" value="Genomic_DNA"/>
</dbReference>
<feature type="transmembrane region" description="Helical" evidence="1">
    <location>
        <begin position="15"/>
        <end position="31"/>
    </location>
</feature>
<dbReference type="Proteomes" id="UP000221399">
    <property type="component" value="Genome"/>
</dbReference>
<keyword evidence="1" id="KW-0472">Membrane</keyword>
<evidence type="ECO:0000313" key="3">
    <source>
        <dbReference type="Proteomes" id="UP000221399"/>
    </source>
</evidence>
<proteinExistence type="predicted"/>
<gene>
    <name evidence="2" type="ORF">SEA_KERSH_26</name>
</gene>
<sequence length="53" mass="6209">MTSPENITIRLGRRHLPLIPVVTITLPLFLFKPRNRFLHRTRHPLLLLTRGAD</sequence>
<keyword evidence="1" id="KW-1133">Transmembrane helix</keyword>
<keyword evidence="1" id="KW-0812">Transmembrane</keyword>
<reference evidence="2 3" key="1">
    <citation type="submission" date="2016-07" db="EMBL/GenBank/DDBJ databases">
        <authorList>
            <person name="Ambulkar S."/>
            <person name="Bapat J.P."/>
            <person name="Board N.L."/>
            <person name="Bracha T.W."/>
            <person name="Byeon E."/>
            <person name="Chang J."/>
            <person name="Couzens C.K."/>
            <person name="Dorsey D.M."/>
            <person name="Eghbali A."/>
            <person name="Escueta D.P."/>
            <person name="Fanton A.G."/>
            <person name="Fernandez L.A."/>
            <person name="Guy S.E."/>
            <person name="Harman T.S."/>
            <person name="Hawkins B.L."/>
            <person name="Hollingsworth D.R."/>
            <person name="Hu A.S."/>
            <person name="Knight E.A."/>
            <person name="Lum G.R."/>
            <person name="Modi R.N."/>
            <person name="Narala R.V."/>
            <person name="Park J.Y."/>
            <person name="Parkhurst M.J."/>
            <person name="Tahami K."/>
            <person name="Tjitro A.M."/>
            <person name="Westeinde E.A."/>
            <person name="Yu M.E."/>
            <person name="Cohen L.B."/>
            <person name="Riley E."/>
            <person name="Pogliano K."/>
            <person name="Pogliano J."/>
            <person name="Butler M."/>
            <person name="Warner M.H."/>
            <person name="Garlena R.A."/>
            <person name="Russell D.A."/>
            <person name="Pope W.H."/>
            <person name="Jacobs-Sera D."/>
            <person name="Hendrix R.W."/>
            <person name="Hatfull G.F."/>
        </authorList>
    </citation>
    <scope>NUCLEOTIDE SEQUENCE [LARGE SCALE GENOMIC DNA]</scope>
</reference>